<accession>A0A0K6IUV9</accession>
<dbReference type="Gene3D" id="1.10.540.10">
    <property type="entry name" value="Acyl-CoA dehydrogenase/oxidase, N-terminal domain"/>
    <property type="match status" value="1"/>
</dbReference>
<dbReference type="InterPro" id="IPR013786">
    <property type="entry name" value="AcylCoA_DH/ox_N"/>
</dbReference>
<evidence type="ECO:0000259" key="2">
    <source>
        <dbReference type="Pfam" id="PF02771"/>
    </source>
</evidence>
<protein>
    <submittedName>
        <fullName evidence="3">Acyl-CoA dehydrogenase, N-terminal domain</fullName>
    </submittedName>
</protein>
<feature type="compositionally biased region" description="Basic and acidic residues" evidence="1">
    <location>
        <begin position="158"/>
        <end position="171"/>
    </location>
</feature>
<sequence>MPRIKFSGVKVNVLTLTFPSPRLILVGGMKRKTDDKRRKGGEMELSLSEDQQALVDAADRFATQRLKPGYRAREHAGRIERELAREMGQLGFIAPELPVDFGGSGLDRLSSGLLLESIARGDFNVAYVNLLASLCGQIVAQYVRPLLHGKGMVAGSDGGRETHRDRPDRTPRRVGRRPHPVASAAQRRSFRAQRREGLDFDGYPSRRGGSPYG</sequence>
<gene>
    <name evidence="3" type="ORF">Ga0061068_10497</name>
</gene>
<evidence type="ECO:0000256" key="1">
    <source>
        <dbReference type="SAM" id="MobiDB-lite"/>
    </source>
</evidence>
<dbReference type="InterPro" id="IPR009100">
    <property type="entry name" value="AcylCoA_DH/oxidase_NM_dom_sf"/>
</dbReference>
<organism evidence="3 4">
    <name type="scientific">Tepidiphilus thermophilus</name>
    <dbReference type="NCBI Taxonomy" id="876478"/>
    <lineage>
        <taxon>Bacteria</taxon>
        <taxon>Pseudomonadati</taxon>
        <taxon>Pseudomonadota</taxon>
        <taxon>Hydrogenophilia</taxon>
        <taxon>Hydrogenophilales</taxon>
        <taxon>Hydrogenophilaceae</taxon>
        <taxon>Tepidiphilus</taxon>
    </lineage>
</organism>
<feature type="domain" description="Acyl-CoA dehydrogenase/oxidase N-terminal" evidence="2">
    <location>
        <begin position="48"/>
        <end position="142"/>
    </location>
</feature>
<dbReference type="EMBL" id="CYHH01000004">
    <property type="protein sequence ID" value="CUB06895.1"/>
    <property type="molecule type" value="Genomic_DNA"/>
</dbReference>
<dbReference type="GO" id="GO:0050660">
    <property type="term" value="F:flavin adenine dinucleotide binding"/>
    <property type="evidence" value="ECO:0007669"/>
    <property type="project" value="InterPro"/>
</dbReference>
<keyword evidence="4" id="KW-1185">Reference proteome</keyword>
<feature type="region of interest" description="Disordered" evidence="1">
    <location>
        <begin position="151"/>
        <end position="213"/>
    </location>
</feature>
<dbReference type="SUPFAM" id="SSF56645">
    <property type="entry name" value="Acyl-CoA dehydrogenase NM domain-like"/>
    <property type="match status" value="1"/>
</dbReference>
<proteinExistence type="predicted"/>
<evidence type="ECO:0000313" key="3">
    <source>
        <dbReference type="EMBL" id="CUB06895.1"/>
    </source>
</evidence>
<dbReference type="AlphaFoldDB" id="A0A0K6IUV9"/>
<dbReference type="Pfam" id="PF02771">
    <property type="entry name" value="Acyl-CoA_dh_N"/>
    <property type="match status" value="1"/>
</dbReference>
<reference evidence="4" key="1">
    <citation type="submission" date="2015-08" db="EMBL/GenBank/DDBJ databases">
        <authorList>
            <person name="Babu N.S."/>
            <person name="Beckwith C.J."/>
            <person name="Beseler K.G."/>
            <person name="Brison A."/>
            <person name="Carone J.V."/>
            <person name="Caskin T.P."/>
            <person name="Diamond M."/>
            <person name="Durham M.E."/>
            <person name="Foxe J.M."/>
            <person name="Go M."/>
            <person name="Henderson B.A."/>
            <person name="Jones I.B."/>
            <person name="McGettigan J.A."/>
            <person name="Micheletti S.J."/>
            <person name="Nasrallah M.E."/>
            <person name="Ortiz D."/>
            <person name="Piller C.R."/>
            <person name="Privatt S.R."/>
            <person name="Schneider S.L."/>
            <person name="Sharp S."/>
            <person name="Smith T.C."/>
            <person name="Stanton J.D."/>
            <person name="Ullery H.E."/>
            <person name="Wilson R.J."/>
            <person name="Serrano M.G."/>
            <person name="Buck G."/>
            <person name="Lee V."/>
            <person name="Wang Y."/>
            <person name="Carvalho R."/>
            <person name="Voegtly L."/>
            <person name="Shi R."/>
            <person name="Duckworth R."/>
            <person name="Johnson A."/>
            <person name="Loviza R."/>
            <person name="Walstead R."/>
            <person name="Shah Z."/>
            <person name="Kiflezghi M."/>
            <person name="Wade K."/>
            <person name="Ball S.L."/>
            <person name="Bradley K.W."/>
            <person name="Asai D.J."/>
            <person name="Bowman C.A."/>
            <person name="Russell D.A."/>
            <person name="Pope W.H."/>
            <person name="Jacobs-Sera D."/>
            <person name="Hendrix R.W."/>
            <person name="Hatfull G.F."/>
        </authorList>
    </citation>
    <scope>NUCLEOTIDE SEQUENCE [LARGE SCALE GENOMIC DNA]</scope>
    <source>
        <strain evidence="4">JCM 19170</strain>
    </source>
</reference>
<name>A0A0K6IUV9_9PROT</name>
<evidence type="ECO:0000313" key="4">
    <source>
        <dbReference type="Proteomes" id="UP000182108"/>
    </source>
</evidence>
<dbReference type="InterPro" id="IPR037069">
    <property type="entry name" value="AcylCoA_DH/ox_N_sf"/>
</dbReference>
<dbReference type="Proteomes" id="UP000182108">
    <property type="component" value="Unassembled WGS sequence"/>
</dbReference>
<dbReference type="GO" id="GO:0016627">
    <property type="term" value="F:oxidoreductase activity, acting on the CH-CH group of donors"/>
    <property type="evidence" value="ECO:0007669"/>
    <property type="project" value="InterPro"/>
</dbReference>